<protein>
    <submittedName>
        <fullName evidence="1">Uncharacterized protein</fullName>
    </submittedName>
</protein>
<gene>
    <name evidence="1" type="ORF">SAMN05443665_10074</name>
</gene>
<dbReference type="Proteomes" id="UP000198318">
    <property type="component" value="Unassembled WGS sequence"/>
</dbReference>
<name>A0A239G5F7_9ACTN</name>
<proteinExistence type="predicted"/>
<dbReference type="RefSeq" id="WP_089325616.1">
    <property type="nucleotide sequence ID" value="NZ_FZOR01000007.1"/>
</dbReference>
<dbReference type="AlphaFoldDB" id="A0A239G5F7"/>
<dbReference type="EMBL" id="FZOR01000007">
    <property type="protein sequence ID" value="SNS63683.1"/>
    <property type="molecule type" value="Genomic_DNA"/>
</dbReference>
<evidence type="ECO:0000313" key="1">
    <source>
        <dbReference type="EMBL" id="SNS63683.1"/>
    </source>
</evidence>
<sequence>MGNKPTDPTPGAYPGGEPATVRAAAEVAISAETVERDLTRTINRLQDAIDSHDPRALREALRTAEPCIKRVRAWLDEREEA</sequence>
<keyword evidence="2" id="KW-1185">Reference proteome</keyword>
<organism evidence="1 2">
    <name type="scientific">Actinomadura meyerae</name>
    <dbReference type="NCBI Taxonomy" id="240840"/>
    <lineage>
        <taxon>Bacteria</taxon>
        <taxon>Bacillati</taxon>
        <taxon>Actinomycetota</taxon>
        <taxon>Actinomycetes</taxon>
        <taxon>Streptosporangiales</taxon>
        <taxon>Thermomonosporaceae</taxon>
        <taxon>Actinomadura</taxon>
    </lineage>
</organism>
<reference evidence="1 2" key="1">
    <citation type="submission" date="2017-06" db="EMBL/GenBank/DDBJ databases">
        <authorList>
            <person name="Kim H.J."/>
            <person name="Triplett B.A."/>
        </authorList>
    </citation>
    <scope>NUCLEOTIDE SEQUENCE [LARGE SCALE GENOMIC DNA]</scope>
    <source>
        <strain evidence="1 2">DSM 44715</strain>
    </source>
</reference>
<accession>A0A239G5F7</accession>
<evidence type="ECO:0000313" key="2">
    <source>
        <dbReference type="Proteomes" id="UP000198318"/>
    </source>
</evidence>